<dbReference type="InterPro" id="IPR052517">
    <property type="entry name" value="GlcG_carb_metab_protein"/>
</dbReference>
<evidence type="ECO:0000313" key="1">
    <source>
        <dbReference type="EMBL" id="SEK55354.1"/>
    </source>
</evidence>
<proteinExistence type="predicted"/>
<accession>A0A1H7HYY9</accession>
<dbReference type="PANTHER" id="PTHR34309">
    <property type="entry name" value="SLR1406 PROTEIN"/>
    <property type="match status" value="1"/>
</dbReference>
<dbReference type="Gene3D" id="3.30.450.150">
    <property type="entry name" value="Haem-degrading domain"/>
    <property type="match status" value="1"/>
</dbReference>
<keyword evidence="2" id="KW-1185">Reference proteome</keyword>
<gene>
    <name evidence="1" type="ORF">SAMN04488526_0868</name>
</gene>
<protein>
    <submittedName>
        <fullName evidence="1">Uncharacterized conserved protein GlcG, DUF336 family</fullName>
    </submittedName>
</protein>
<reference evidence="1 2" key="1">
    <citation type="submission" date="2016-10" db="EMBL/GenBank/DDBJ databases">
        <authorList>
            <person name="de Groot N.N."/>
        </authorList>
    </citation>
    <scope>NUCLEOTIDE SEQUENCE [LARGE SCALE GENOMIC DNA]</scope>
    <source>
        <strain evidence="1 2">DSM 14858</strain>
    </source>
</reference>
<dbReference type="EMBL" id="FNZQ01000001">
    <property type="protein sequence ID" value="SEK55354.1"/>
    <property type="molecule type" value="Genomic_DNA"/>
</dbReference>
<dbReference type="STRING" id="188906.SAMN04488526_0868"/>
<dbReference type="SUPFAM" id="SSF143744">
    <property type="entry name" value="GlcG-like"/>
    <property type="match status" value="1"/>
</dbReference>
<dbReference type="InterPro" id="IPR005624">
    <property type="entry name" value="PduO/GlcC-like"/>
</dbReference>
<name>A0A1H7HYY9_9RHOB</name>
<dbReference type="Proteomes" id="UP000199283">
    <property type="component" value="Unassembled WGS sequence"/>
</dbReference>
<sequence length="141" mass="14362">MPLTLKQAQSIINDCLEWRTANGLKPLTVAVLDSAGCLLALAREDGASNLRPEIAQGKARGAIGMGLGSRALFERAKVEPFFIQAMNALAEGSLVPVAGGVLIKQKGAIIGAVGITGDSSDNDEACAIAAIEKAGFVAEGG</sequence>
<dbReference type="OrthoDB" id="9815788at2"/>
<dbReference type="AlphaFoldDB" id="A0A1H7HYY9"/>
<organism evidence="1 2">
    <name type="scientific">Jannaschia helgolandensis</name>
    <dbReference type="NCBI Taxonomy" id="188906"/>
    <lineage>
        <taxon>Bacteria</taxon>
        <taxon>Pseudomonadati</taxon>
        <taxon>Pseudomonadota</taxon>
        <taxon>Alphaproteobacteria</taxon>
        <taxon>Rhodobacterales</taxon>
        <taxon>Roseobacteraceae</taxon>
        <taxon>Jannaschia</taxon>
    </lineage>
</organism>
<dbReference type="InterPro" id="IPR038084">
    <property type="entry name" value="PduO/GlcC-like_sf"/>
</dbReference>
<dbReference type="Pfam" id="PF03928">
    <property type="entry name" value="HbpS-like"/>
    <property type="match status" value="1"/>
</dbReference>
<dbReference type="PANTHER" id="PTHR34309:SF10">
    <property type="entry name" value="SLR1406 PROTEIN"/>
    <property type="match status" value="1"/>
</dbReference>
<evidence type="ECO:0000313" key="2">
    <source>
        <dbReference type="Proteomes" id="UP000199283"/>
    </source>
</evidence>
<dbReference type="RefSeq" id="WP_092760059.1">
    <property type="nucleotide sequence ID" value="NZ_CAXBJT010000004.1"/>
</dbReference>